<accession>A0A1C6RKH3</accession>
<dbReference type="InterPro" id="IPR011335">
    <property type="entry name" value="Restrct_endonuc-II-like"/>
</dbReference>
<dbReference type="SUPFAM" id="SSF52980">
    <property type="entry name" value="Restriction endonuclease-like"/>
    <property type="match status" value="1"/>
</dbReference>
<name>A0A1C6RKH3_9ACTN</name>
<dbReference type="EMBL" id="FMHU01000001">
    <property type="protein sequence ID" value="SCL17671.1"/>
    <property type="molecule type" value="Genomic_DNA"/>
</dbReference>
<organism evidence="1 2">
    <name type="scientific">Micromonospora inyonensis</name>
    <dbReference type="NCBI Taxonomy" id="47866"/>
    <lineage>
        <taxon>Bacteria</taxon>
        <taxon>Bacillati</taxon>
        <taxon>Actinomycetota</taxon>
        <taxon>Actinomycetes</taxon>
        <taxon>Micromonosporales</taxon>
        <taxon>Micromonosporaceae</taxon>
        <taxon>Micromonospora</taxon>
    </lineage>
</organism>
<dbReference type="AlphaFoldDB" id="A0A1C6RKH3"/>
<protein>
    <recommendedName>
        <fullName evidence="3">NERD domain-containing protein</fullName>
    </recommendedName>
</protein>
<dbReference type="Proteomes" id="UP000198906">
    <property type="component" value="Unassembled WGS sequence"/>
</dbReference>
<evidence type="ECO:0008006" key="3">
    <source>
        <dbReference type="Google" id="ProtNLM"/>
    </source>
</evidence>
<evidence type="ECO:0000313" key="2">
    <source>
        <dbReference type="Proteomes" id="UP000198906"/>
    </source>
</evidence>
<evidence type="ECO:0000313" key="1">
    <source>
        <dbReference type="EMBL" id="SCL17671.1"/>
    </source>
</evidence>
<gene>
    <name evidence="1" type="ORF">GA0074694_2092</name>
</gene>
<dbReference type="RefSeq" id="WP_091456053.1">
    <property type="nucleotide sequence ID" value="NZ_FMHU01000001.1"/>
</dbReference>
<keyword evidence="2" id="KW-1185">Reference proteome</keyword>
<dbReference type="STRING" id="47866.GA0074694_2092"/>
<reference evidence="2" key="1">
    <citation type="submission" date="2016-06" db="EMBL/GenBank/DDBJ databases">
        <authorList>
            <person name="Varghese N."/>
        </authorList>
    </citation>
    <scope>NUCLEOTIDE SEQUENCE [LARGE SCALE GENOMIC DNA]</scope>
    <source>
        <strain evidence="2">DSM 46123</strain>
    </source>
</reference>
<sequence>MTERTDWDTCAVIIDQPPQSDADLVSRYGDLRNQVGGMSESLRGMRFNALLANALVRDGIEADADQRGPHGEVDVAFCYDGTWWLLEAKWYADPVNEPFRARG</sequence>
<proteinExistence type="predicted"/>